<keyword evidence="3" id="KW-0694">RNA-binding</keyword>
<dbReference type="InterPro" id="IPR020070">
    <property type="entry name" value="Ribosomal_bL9_N"/>
</dbReference>
<dbReference type="SUPFAM" id="SSF55653">
    <property type="entry name" value="Ribosomal protein L9 C-domain"/>
    <property type="match status" value="1"/>
</dbReference>
<dbReference type="InterPro" id="IPR000244">
    <property type="entry name" value="Ribosomal_bL9"/>
</dbReference>
<dbReference type="Pfam" id="PF01281">
    <property type="entry name" value="Ribosomal_L9_N"/>
    <property type="match status" value="1"/>
</dbReference>
<keyword evidence="5" id="KW-0687">Ribonucleoprotein</keyword>
<evidence type="ECO:0000259" key="6">
    <source>
        <dbReference type="Pfam" id="PF01281"/>
    </source>
</evidence>
<evidence type="ECO:0000259" key="7">
    <source>
        <dbReference type="Pfam" id="PF03948"/>
    </source>
</evidence>
<dbReference type="AlphaFoldDB" id="A0A644T5Z1"/>
<dbReference type="InterPro" id="IPR036791">
    <property type="entry name" value="Ribosomal_bL9_C_sf"/>
</dbReference>
<organism evidence="8">
    <name type="scientific">bioreactor metagenome</name>
    <dbReference type="NCBI Taxonomy" id="1076179"/>
    <lineage>
        <taxon>unclassified sequences</taxon>
        <taxon>metagenomes</taxon>
        <taxon>ecological metagenomes</taxon>
    </lineage>
</organism>
<dbReference type="PANTHER" id="PTHR21368">
    <property type="entry name" value="50S RIBOSOMAL PROTEIN L9"/>
    <property type="match status" value="1"/>
</dbReference>
<dbReference type="GO" id="GO:0003735">
    <property type="term" value="F:structural constituent of ribosome"/>
    <property type="evidence" value="ECO:0007669"/>
    <property type="project" value="InterPro"/>
</dbReference>
<dbReference type="GO" id="GO:0006412">
    <property type="term" value="P:translation"/>
    <property type="evidence" value="ECO:0007669"/>
    <property type="project" value="InterPro"/>
</dbReference>
<evidence type="ECO:0000256" key="3">
    <source>
        <dbReference type="ARBA" id="ARBA00022884"/>
    </source>
</evidence>
<reference evidence="8" key="1">
    <citation type="submission" date="2019-08" db="EMBL/GenBank/DDBJ databases">
        <authorList>
            <person name="Kucharzyk K."/>
            <person name="Murdoch R.W."/>
            <person name="Higgins S."/>
            <person name="Loffler F."/>
        </authorList>
    </citation>
    <scope>NUCLEOTIDE SEQUENCE</scope>
</reference>
<dbReference type="GO" id="GO:0005840">
    <property type="term" value="C:ribosome"/>
    <property type="evidence" value="ECO:0007669"/>
    <property type="project" value="UniProtKB-KW"/>
</dbReference>
<evidence type="ECO:0000256" key="5">
    <source>
        <dbReference type="ARBA" id="ARBA00023274"/>
    </source>
</evidence>
<dbReference type="GO" id="GO:1990904">
    <property type="term" value="C:ribonucleoprotein complex"/>
    <property type="evidence" value="ECO:0007669"/>
    <property type="project" value="UniProtKB-KW"/>
</dbReference>
<evidence type="ECO:0000256" key="1">
    <source>
        <dbReference type="ARBA" id="ARBA00010605"/>
    </source>
</evidence>
<dbReference type="GO" id="GO:0019843">
    <property type="term" value="F:rRNA binding"/>
    <property type="evidence" value="ECO:0007669"/>
    <property type="project" value="UniProtKB-KW"/>
</dbReference>
<dbReference type="SUPFAM" id="SSF55658">
    <property type="entry name" value="L9 N-domain-like"/>
    <property type="match status" value="1"/>
</dbReference>
<sequence length="154" mass="17304">MKVIFIQNVAKQGRIGEIKEVADGFAMNVLIPKKQAVIATPGAIRKLEEDKKNKVVKQELDKNLFFQALKDLQKILDEKSSGVLEISGHKNDGKGNLFSQIKEIDIVEAIFSKIKVSLNPGQIILPKEPIKKVGEYEIEIKEKELSKKLKIEVL</sequence>
<name>A0A644T5Z1_9ZZZZ</name>
<gene>
    <name evidence="8" type="primary">rplI_4</name>
    <name evidence="8" type="ORF">SDC9_07881</name>
</gene>
<feature type="domain" description="Ribosomal protein L9" evidence="6">
    <location>
        <begin position="1"/>
        <end position="47"/>
    </location>
</feature>
<dbReference type="NCBIfam" id="TIGR00158">
    <property type="entry name" value="L9"/>
    <property type="match status" value="1"/>
</dbReference>
<dbReference type="Gene3D" id="3.10.430.100">
    <property type="entry name" value="Ribosomal protein L9, C-terminal domain"/>
    <property type="match status" value="1"/>
</dbReference>
<dbReference type="Gene3D" id="3.40.5.10">
    <property type="entry name" value="Ribosomal protein L9, N-terminal domain"/>
    <property type="match status" value="1"/>
</dbReference>
<keyword evidence="2" id="KW-0699">rRNA-binding</keyword>
<feature type="domain" description="Large ribosomal subunit protein bL9 C-terminal" evidence="7">
    <location>
        <begin position="70"/>
        <end position="153"/>
    </location>
</feature>
<protein>
    <submittedName>
        <fullName evidence="8">50S ribosomal protein L9</fullName>
    </submittedName>
</protein>
<dbReference type="InterPro" id="IPR009027">
    <property type="entry name" value="Ribosomal_bL9/RNase_H1_N"/>
</dbReference>
<evidence type="ECO:0000256" key="2">
    <source>
        <dbReference type="ARBA" id="ARBA00022730"/>
    </source>
</evidence>
<proteinExistence type="inferred from homology"/>
<comment type="caution">
    <text evidence="8">The sequence shown here is derived from an EMBL/GenBank/DDBJ whole genome shotgun (WGS) entry which is preliminary data.</text>
</comment>
<evidence type="ECO:0000256" key="4">
    <source>
        <dbReference type="ARBA" id="ARBA00022980"/>
    </source>
</evidence>
<accession>A0A644T5Z1</accession>
<evidence type="ECO:0000313" key="8">
    <source>
        <dbReference type="EMBL" id="MPL62270.1"/>
    </source>
</evidence>
<dbReference type="InterPro" id="IPR020069">
    <property type="entry name" value="Ribosomal_bL9_C"/>
</dbReference>
<dbReference type="Pfam" id="PF03948">
    <property type="entry name" value="Ribosomal_L9_C"/>
    <property type="match status" value="1"/>
</dbReference>
<dbReference type="InterPro" id="IPR036935">
    <property type="entry name" value="Ribosomal_bL9_N_sf"/>
</dbReference>
<keyword evidence="4 8" id="KW-0689">Ribosomal protein</keyword>
<dbReference type="InterPro" id="IPR020594">
    <property type="entry name" value="Ribosomal_bL9_bac/chp"/>
</dbReference>
<dbReference type="EMBL" id="VSSQ01000017">
    <property type="protein sequence ID" value="MPL62270.1"/>
    <property type="molecule type" value="Genomic_DNA"/>
</dbReference>
<comment type="similarity">
    <text evidence="1">Belongs to the bacterial ribosomal protein bL9 family.</text>
</comment>